<gene>
    <name evidence="4" type="ORF">M441DRAFT_39117</name>
</gene>
<reference evidence="4 5" key="1">
    <citation type="submission" date="2016-07" db="EMBL/GenBank/DDBJ databases">
        <title>Multiple horizontal gene transfer events from other fungi enriched the ability of initially mycotrophic Trichoderma (Ascomycota) to feed on dead plant biomass.</title>
        <authorList>
            <consortium name="DOE Joint Genome Institute"/>
            <person name="Aerts A."/>
            <person name="Atanasova L."/>
            <person name="Chenthamara K."/>
            <person name="Zhang J."/>
            <person name="Grujic M."/>
            <person name="Henrissat B."/>
            <person name="Kuo A."/>
            <person name="Salamov A."/>
            <person name="Lipzen A."/>
            <person name="Labutti K."/>
            <person name="Barry K."/>
            <person name="Miao Y."/>
            <person name="Rahimi M.J."/>
            <person name="Shen Q."/>
            <person name="Grigoriev I.V."/>
            <person name="Kubicek C.P."/>
            <person name="Druzhinina I.S."/>
        </authorList>
    </citation>
    <scope>NUCLEOTIDE SEQUENCE [LARGE SCALE GENOMIC DNA]</scope>
    <source>
        <strain evidence="4 5">CBS 433.97</strain>
    </source>
</reference>
<dbReference type="PANTHER" id="PTHR24320">
    <property type="entry name" value="RETINOL DEHYDROGENASE"/>
    <property type="match status" value="1"/>
</dbReference>
<dbReference type="Proteomes" id="UP000240493">
    <property type="component" value="Unassembled WGS sequence"/>
</dbReference>
<dbReference type="STRING" id="1042311.A0A2T3Z2K6"/>
<evidence type="ECO:0000256" key="1">
    <source>
        <dbReference type="ARBA" id="ARBA00006484"/>
    </source>
</evidence>
<dbReference type="InterPro" id="IPR002347">
    <property type="entry name" value="SDR_fam"/>
</dbReference>
<evidence type="ECO:0000256" key="2">
    <source>
        <dbReference type="ARBA" id="ARBA00022857"/>
    </source>
</evidence>
<dbReference type="Pfam" id="PF00106">
    <property type="entry name" value="adh_short"/>
    <property type="match status" value="1"/>
</dbReference>
<keyword evidence="3" id="KW-0560">Oxidoreductase</keyword>
<evidence type="ECO:0000313" key="4">
    <source>
        <dbReference type="EMBL" id="PTB39046.1"/>
    </source>
</evidence>
<dbReference type="Gene3D" id="3.40.50.720">
    <property type="entry name" value="NAD(P)-binding Rossmann-like Domain"/>
    <property type="match status" value="1"/>
</dbReference>
<comment type="similarity">
    <text evidence="1">Belongs to the short-chain dehydrogenases/reductases (SDR) family.</text>
</comment>
<protein>
    <submittedName>
        <fullName evidence="4">Uncharacterized protein</fullName>
    </submittedName>
</protein>
<dbReference type="InterPro" id="IPR036291">
    <property type="entry name" value="NAD(P)-bd_dom_sf"/>
</dbReference>
<evidence type="ECO:0000256" key="3">
    <source>
        <dbReference type="ARBA" id="ARBA00023002"/>
    </source>
</evidence>
<dbReference type="PRINTS" id="PR00081">
    <property type="entry name" value="GDHRDH"/>
</dbReference>
<accession>A0A2T3Z2K6</accession>
<proteinExistence type="inferred from homology"/>
<dbReference type="PANTHER" id="PTHR24320:SF282">
    <property type="entry name" value="WW DOMAIN-CONTAINING OXIDOREDUCTASE"/>
    <property type="match status" value="1"/>
</dbReference>
<dbReference type="EMBL" id="KZ679265">
    <property type="protein sequence ID" value="PTB39046.1"/>
    <property type="molecule type" value="Genomic_DNA"/>
</dbReference>
<dbReference type="SUPFAM" id="SSF51735">
    <property type="entry name" value="NAD(P)-binding Rossmann-fold domains"/>
    <property type="match status" value="1"/>
</dbReference>
<organism evidence="4 5">
    <name type="scientific">Trichoderma asperellum (strain ATCC 204424 / CBS 433.97 / NBRC 101777)</name>
    <dbReference type="NCBI Taxonomy" id="1042311"/>
    <lineage>
        <taxon>Eukaryota</taxon>
        <taxon>Fungi</taxon>
        <taxon>Dikarya</taxon>
        <taxon>Ascomycota</taxon>
        <taxon>Pezizomycotina</taxon>
        <taxon>Sordariomycetes</taxon>
        <taxon>Hypocreomycetidae</taxon>
        <taxon>Hypocreales</taxon>
        <taxon>Hypocreaceae</taxon>
        <taxon>Trichoderma</taxon>
    </lineage>
</organism>
<dbReference type="AlphaFoldDB" id="A0A2T3Z2K6"/>
<dbReference type="GO" id="GO:0016491">
    <property type="term" value="F:oxidoreductase activity"/>
    <property type="evidence" value="ECO:0007669"/>
    <property type="project" value="UniProtKB-KW"/>
</dbReference>
<keyword evidence="2" id="KW-0521">NADP</keyword>
<sequence>MVCGSEEEFQIGNIPDLTGYVSIVTGGNAGIGYQTTLQLAKRGARVYIASRSKDRVDQAIAAMRKDEKGLDISFLKLDLQDLQSIKCTVEEFLSKETRLDILINNAGIMACPFELTKDGLEVQWQTCFLGHHALTMGLLPALSAAALYHNNKTRARIVNVSSDAGLLWGPKSINYDDPNLTDLTGRTAPWRRYGHCKQASIIIAKAITDRYRTKGITAYSLHPGIVQSNLQSHDNTILGTLSRAAMKISPTSSAVDGARTSLYCATSPRAIDSAGLYMVPFGKVDNRANKWLNDPKAVDKLWEYANNQLKNHGFPTEQ</sequence>
<evidence type="ECO:0000313" key="5">
    <source>
        <dbReference type="Proteomes" id="UP000240493"/>
    </source>
</evidence>
<keyword evidence="5" id="KW-1185">Reference proteome</keyword>
<dbReference type="OrthoDB" id="4897692at2759"/>
<name>A0A2T3Z2K6_TRIA4</name>